<keyword evidence="3" id="KW-0597">Phosphoprotein</keyword>
<evidence type="ECO:0000256" key="4">
    <source>
        <dbReference type="ARBA" id="ARBA00022679"/>
    </source>
</evidence>
<evidence type="ECO:0000256" key="6">
    <source>
        <dbReference type="ARBA" id="ARBA00022777"/>
    </source>
</evidence>
<sequence length="480" mass="52486">MQVNNYTTPSAPSRVGGQSNTFLERLGRLDLVEDGDLAALDTIFSSPVDVPAKKDFVAEDHASDRLHVLLDGWACRYRTIADGRRQIVTVCLPGDILDIDRLYLEAPGCGVASLSPCRIASVHREDLFAQMDQNHRLATAFGWLGAADNALLAEHSVNLGRRSAREHLAHLMCEIMVRLESVGLADGSNCSWPITQEQIADILGLTPVHVNRTMQELRARHLIEISGQELHILDRKGLERSAGFDSGYLQLHGCRPEIRIVSHADQVSRSAEQEEGIQLRDREMAHRFKNLVGVAQALVHQSLRSDVPVDQAREALLARLAVLGTAIDALTKGDWRHGQLKRAIEETLVLHQGMGRIHCSGPDLKLTAPALTTIALALHELQTNALKYGALSTDSGSVELLWKVIDGPAGPRLWMQWAERGGPEARKPMHSGFGSRLIAENTAHALGGETMVDFTPEGLTWLLLAPLDRIGAKDDSEAGG</sequence>
<evidence type="ECO:0000256" key="7">
    <source>
        <dbReference type="ARBA" id="ARBA00022840"/>
    </source>
</evidence>
<keyword evidence="10" id="KW-0804">Transcription</keyword>
<dbReference type="EC" id="2.7.13.3" evidence="2"/>
<dbReference type="InterPro" id="IPR000595">
    <property type="entry name" value="cNMP-bd_dom"/>
</dbReference>
<evidence type="ECO:0000256" key="8">
    <source>
        <dbReference type="ARBA" id="ARBA00023015"/>
    </source>
</evidence>
<accession>A0ABT9H9X6</accession>
<protein>
    <recommendedName>
        <fullName evidence="2">histidine kinase</fullName>
        <ecNumber evidence="2">2.7.13.3</ecNumber>
    </recommendedName>
</protein>
<dbReference type="SMART" id="SM00911">
    <property type="entry name" value="HWE_HK"/>
    <property type="match status" value="1"/>
</dbReference>
<keyword evidence="13" id="KW-1185">Reference proteome</keyword>
<evidence type="ECO:0000256" key="2">
    <source>
        <dbReference type="ARBA" id="ARBA00012438"/>
    </source>
</evidence>
<dbReference type="PROSITE" id="PS51063">
    <property type="entry name" value="HTH_CRP_2"/>
    <property type="match status" value="1"/>
</dbReference>
<dbReference type="Gene3D" id="3.30.565.10">
    <property type="entry name" value="Histidine kinase-like ATPase, C-terminal domain"/>
    <property type="match status" value="1"/>
</dbReference>
<feature type="domain" description="HTH crp-type" evidence="11">
    <location>
        <begin position="162"/>
        <end position="236"/>
    </location>
</feature>
<dbReference type="EMBL" id="JAVAIL010000003">
    <property type="protein sequence ID" value="MDP4540071.1"/>
    <property type="molecule type" value="Genomic_DNA"/>
</dbReference>
<reference evidence="12 13" key="1">
    <citation type="submission" date="2023-08" db="EMBL/GenBank/DDBJ databases">
        <title>genomic of DY56.</title>
        <authorList>
            <person name="Wang Y."/>
        </authorList>
    </citation>
    <scope>NUCLEOTIDE SEQUENCE [LARGE SCALE GENOMIC DNA]</scope>
    <source>
        <strain evidence="12 13">DY56-A-20</strain>
    </source>
</reference>
<keyword evidence="9" id="KW-0238">DNA-binding</keyword>
<name>A0ABT9H9X6_9SPHN</name>
<proteinExistence type="predicted"/>
<evidence type="ECO:0000259" key="11">
    <source>
        <dbReference type="PROSITE" id="PS51063"/>
    </source>
</evidence>
<dbReference type="InterPro" id="IPR018490">
    <property type="entry name" value="cNMP-bd_dom_sf"/>
</dbReference>
<keyword evidence="6" id="KW-0418">Kinase</keyword>
<gene>
    <name evidence="12" type="ORF">Q9K01_10575</name>
</gene>
<keyword evidence="8" id="KW-0805">Transcription regulation</keyword>
<dbReference type="InterPro" id="IPR036390">
    <property type="entry name" value="WH_DNA-bd_sf"/>
</dbReference>
<dbReference type="SUPFAM" id="SSF51206">
    <property type="entry name" value="cAMP-binding domain-like"/>
    <property type="match status" value="1"/>
</dbReference>
<dbReference type="Proteomes" id="UP001235664">
    <property type="component" value="Unassembled WGS sequence"/>
</dbReference>
<dbReference type="Pfam" id="PF00027">
    <property type="entry name" value="cNMP_binding"/>
    <property type="match status" value="1"/>
</dbReference>
<keyword evidence="4" id="KW-0808">Transferase</keyword>
<dbReference type="InterPro" id="IPR012318">
    <property type="entry name" value="HTH_CRP"/>
</dbReference>
<keyword evidence="7" id="KW-0067">ATP-binding</keyword>
<evidence type="ECO:0000256" key="3">
    <source>
        <dbReference type="ARBA" id="ARBA00022553"/>
    </source>
</evidence>
<dbReference type="InterPro" id="IPR036890">
    <property type="entry name" value="HATPase_C_sf"/>
</dbReference>
<dbReference type="InterPro" id="IPR011102">
    <property type="entry name" value="Sig_transdc_His_kinase_HWE"/>
</dbReference>
<dbReference type="Pfam" id="PF13545">
    <property type="entry name" value="HTH_Crp_2"/>
    <property type="match status" value="1"/>
</dbReference>
<comment type="caution">
    <text evidence="12">The sequence shown here is derived from an EMBL/GenBank/DDBJ whole genome shotgun (WGS) entry which is preliminary data.</text>
</comment>
<evidence type="ECO:0000313" key="13">
    <source>
        <dbReference type="Proteomes" id="UP001235664"/>
    </source>
</evidence>
<dbReference type="Pfam" id="PF07536">
    <property type="entry name" value="HWE_HK"/>
    <property type="match status" value="1"/>
</dbReference>
<evidence type="ECO:0000256" key="9">
    <source>
        <dbReference type="ARBA" id="ARBA00023125"/>
    </source>
</evidence>
<dbReference type="PANTHER" id="PTHR41523">
    <property type="entry name" value="TWO-COMPONENT SYSTEM SENSOR PROTEIN"/>
    <property type="match status" value="1"/>
</dbReference>
<dbReference type="InterPro" id="IPR014710">
    <property type="entry name" value="RmlC-like_jellyroll"/>
</dbReference>
<dbReference type="Gene3D" id="2.60.120.10">
    <property type="entry name" value="Jelly Rolls"/>
    <property type="match status" value="1"/>
</dbReference>
<dbReference type="CDD" id="cd00038">
    <property type="entry name" value="CAP_ED"/>
    <property type="match status" value="1"/>
</dbReference>
<evidence type="ECO:0000256" key="10">
    <source>
        <dbReference type="ARBA" id="ARBA00023163"/>
    </source>
</evidence>
<evidence type="ECO:0000256" key="5">
    <source>
        <dbReference type="ARBA" id="ARBA00022741"/>
    </source>
</evidence>
<dbReference type="SMART" id="SM00419">
    <property type="entry name" value="HTH_CRP"/>
    <property type="match status" value="1"/>
</dbReference>
<evidence type="ECO:0000256" key="1">
    <source>
        <dbReference type="ARBA" id="ARBA00000085"/>
    </source>
</evidence>
<organism evidence="12 13">
    <name type="scientific">Qipengyuania benthica</name>
    <dbReference type="NCBI Taxonomy" id="3067651"/>
    <lineage>
        <taxon>Bacteria</taxon>
        <taxon>Pseudomonadati</taxon>
        <taxon>Pseudomonadota</taxon>
        <taxon>Alphaproteobacteria</taxon>
        <taxon>Sphingomonadales</taxon>
        <taxon>Erythrobacteraceae</taxon>
        <taxon>Qipengyuania</taxon>
    </lineage>
</organism>
<dbReference type="PANTHER" id="PTHR41523:SF7">
    <property type="entry name" value="HISTIDINE KINASE"/>
    <property type="match status" value="1"/>
</dbReference>
<dbReference type="SUPFAM" id="SSF46785">
    <property type="entry name" value="Winged helix' DNA-binding domain"/>
    <property type="match status" value="1"/>
</dbReference>
<evidence type="ECO:0000313" key="12">
    <source>
        <dbReference type="EMBL" id="MDP4540071.1"/>
    </source>
</evidence>
<keyword evidence="5" id="KW-0547">Nucleotide-binding</keyword>
<dbReference type="RefSeq" id="WP_305930216.1">
    <property type="nucleotide sequence ID" value="NZ_JAVAIL010000003.1"/>
</dbReference>
<comment type="catalytic activity">
    <reaction evidence="1">
        <text>ATP + protein L-histidine = ADP + protein N-phospho-L-histidine.</text>
        <dbReference type="EC" id="2.7.13.3"/>
    </reaction>
</comment>